<dbReference type="EMBL" id="JAQJAE010000001">
    <property type="protein sequence ID" value="KAJ5617752.1"/>
    <property type="molecule type" value="Genomic_DNA"/>
</dbReference>
<proteinExistence type="predicted"/>
<dbReference type="GeneID" id="81584166"/>
<organism evidence="2 3">
    <name type="scientific">Penicillium hordei</name>
    <dbReference type="NCBI Taxonomy" id="40994"/>
    <lineage>
        <taxon>Eukaryota</taxon>
        <taxon>Fungi</taxon>
        <taxon>Dikarya</taxon>
        <taxon>Ascomycota</taxon>
        <taxon>Pezizomycotina</taxon>
        <taxon>Eurotiomycetes</taxon>
        <taxon>Eurotiomycetidae</taxon>
        <taxon>Eurotiales</taxon>
        <taxon>Aspergillaceae</taxon>
        <taxon>Penicillium</taxon>
    </lineage>
</organism>
<feature type="region of interest" description="Disordered" evidence="1">
    <location>
        <begin position="82"/>
        <end position="127"/>
    </location>
</feature>
<feature type="compositionally biased region" description="Basic and acidic residues" evidence="1">
    <location>
        <begin position="101"/>
        <end position="127"/>
    </location>
</feature>
<reference evidence="2" key="2">
    <citation type="submission" date="2023-01" db="EMBL/GenBank/DDBJ databases">
        <authorList>
            <person name="Petersen C."/>
        </authorList>
    </citation>
    <scope>NUCLEOTIDE SEQUENCE</scope>
    <source>
        <strain evidence="2">IBT 12815</strain>
    </source>
</reference>
<accession>A0AAD6EI48</accession>
<dbReference type="RefSeq" id="XP_056758919.1">
    <property type="nucleotide sequence ID" value="XM_056893924.1"/>
</dbReference>
<name>A0AAD6EI48_9EURO</name>
<comment type="caution">
    <text evidence="2">The sequence shown here is derived from an EMBL/GenBank/DDBJ whole genome shotgun (WGS) entry which is preliminary data.</text>
</comment>
<feature type="compositionally biased region" description="Polar residues" evidence="1">
    <location>
        <begin position="47"/>
        <end position="57"/>
    </location>
</feature>
<evidence type="ECO:0000313" key="3">
    <source>
        <dbReference type="Proteomes" id="UP001213799"/>
    </source>
</evidence>
<reference evidence="2" key="1">
    <citation type="journal article" date="2023" name="IMA Fungus">
        <title>Comparative genomic study of the Penicillium genus elucidates a diverse pangenome and 15 lateral gene transfer events.</title>
        <authorList>
            <person name="Petersen C."/>
            <person name="Sorensen T."/>
            <person name="Nielsen M.R."/>
            <person name="Sondergaard T.E."/>
            <person name="Sorensen J.L."/>
            <person name="Fitzpatrick D.A."/>
            <person name="Frisvad J.C."/>
            <person name="Nielsen K.L."/>
        </authorList>
    </citation>
    <scope>NUCLEOTIDE SEQUENCE</scope>
    <source>
        <strain evidence="2">IBT 12815</strain>
    </source>
</reference>
<protein>
    <submittedName>
        <fullName evidence="2">Uncharacterized protein</fullName>
    </submittedName>
</protein>
<evidence type="ECO:0000256" key="1">
    <source>
        <dbReference type="SAM" id="MobiDB-lite"/>
    </source>
</evidence>
<dbReference type="Proteomes" id="UP001213799">
    <property type="component" value="Unassembled WGS sequence"/>
</dbReference>
<feature type="region of interest" description="Disordered" evidence="1">
    <location>
        <begin position="23"/>
        <end position="57"/>
    </location>
</feature>
<keyword evidence="3" id="KW-1185">Reference proteome</keyword>
<sequence length="127" mass="13890">MSAASSRTSHGRAKCKRLGDLGELADTSCNDSDMEEVERRPARAYTKSASVKARSQTVNHKELDEINELAESPDKDVVGGAMNGLPLEGDAPKISGRTAKTTKEKHDERADSMHENEKPEELDETHV</sequence>
<gene>
    <name evidence="2" type="ORF">N7537_002866</name>
</gene>
<evidence type="ECO:0000313" key="2">
    <source>
        <dbReference type="EMBL" id="KAJ5617752.1"/>
    </source>
</evidence>
<dbReference type="AlphaFoldDB" id="A0AAD6EI48"/>